<name>D0NAS0_PHYIT</name>
<dbReference type="GeneID" id="9475186"/>
<reference evidence="3" key="1">
    <citation type="journal article" date="2009" name="Nature">
        <title>Genome sequence and analysis of the Irish potato famine pathogen Phytophthora infestans.</title>
        <authorList>
            <consortium name="The Broad Institute Genome Sequencing Platform"/>
            <person name="Haas B.J."/>
            <person name="Kamoun S."/>
            <person name="Zody M.C."/>
            <person name="Jiang R.H."/>
            <person name="Handsaker R.E."/>
            <person name="Cano L.M."/>
            <person name="Grabherr M."/>
            <person name="Kodira C.D."/>
            <person name="Raffaele S."/>
            <person name="Torto-Alalibo T."/>
            <person name="Bozkurt T.O."/>
            <person name="Ah-Fong A.M."/>
            <person name="Alvarado L."/>
            <person name="Anderson V.L."/>
            <person name="Armstrong M.R."/>
            <person name="Avrova A."/>
            <person name="Baxter L."/>
            <person name="Beynon J."/>
            <person name="Boevink P.C."/>
            <person name="Bollmann S.R."/>
            <person name="Bos J.I."/>
            <person name="Bulone V."/>
            <person name="Cai G."/>
            <person name="Cakir C."/>
            <person name="Carrington J.C."/>
            <person name="Chawner M."/>
            <person name="Conti L."/>
            <person name="Costanzo S."/>
            <person name="Ewan R."/>
            <person name="Fahlgren N."/>
            <person name="Fischbach M.A."/>
            <person name="Fugelstad J."/>
            <person name="Gilroy E.M."/>
            <person name="Gnerre S."/>
            <person name="Green P.J."/>
            <person name="Grenville-Briggs L.J."/>
            <person name="Griffith J."/>
            <person name="Grunwald N.J."/>
            <person name="Horn K."/>
            <person name="Horner N.R."/>
            <person name="Hu C.H."/>
            <person name="Huitema E."/>
            <person name="Jeong D.H."/>
            <person name="Jones A.M."/>
            <person name="Jones J.D."/>
            <person name="Jones R.W."/>
            <person name="Karlsson E.K."/>
            <person name="Kunjeti S.G."/>
            <person name="Lamour K."/>
            <person name="Liu Z."/>
            <person name="Ma L."/>
            <person name="Maclean D."/>
            <person name="Chibucos M.C."/>
            <person name="McDonald H."/>
            <person name="McWalters J."/>
            <person name="Meijer H.J."/>
            <person name="Morgan W."/>
            <person name="Morris P.F."/>
            <person name="Munro C.A."/>
            <person name="O'Neill K."/>
            <person name="Ospina-Giraldo M."/>
            <person name="Pinzon A."/>
            <person name="Pritchard L."/>
            <person name="Ramsahoye B."/>
            <person name="Ren Q."/>
            <person name="Restrepo S."/>
            <person name="Roy S."/>
            <person name="Sadanandom A."/>
            <person name="Savidor A."/>
            <person name="Schornack S."/>
            <person name="Schwartz D.C."/>
            <person name="Schumann U.D."/>
            <person name="Schwessinger B."/>
            <person name="Seyer L."/>
            <person name="Sharpe T."/>
            <person name="Silvar C."/>
            <person name="Song J."/>
            <person name="Studholme D.J."/>
            <person name="Sykes S."/>
            <person name="Thines M."/>
            <person name="van de Vondervoort P.J."/>
            <person name="Phuntumart V."/>
            <person name="Wawra S."/>
            <person name="Weide R."/>
            <person name="Win J."/>
            <person name="Young C."/>
            <person name="Zhou S."/>
            <person name="Fry W."/>
            <person name="Meyers B.C."/>
            <person name="van West P."/>
            <person name="Ristaino J."/>
            <person name="Govers F."/>
            <person name="Birch P.R."/>
            <person name="Whisson S.C."/>
            <person name="Judelson H.S."/>
            <person name="Nusbaum C."/>
        </authorList>
    </citation>
    <scope>NUCLEOTIDE SEQUENCE [LARGE SCALE GENOMIC DNA]</scope>
    <source>
        <strain evidence="3">T30-4</strain>
    </source>
</reference>
<dbReference type="HOGENOM" id="CLU_2297157_0_0_1"/>
<protein>
    <submittedName>
        <fullName evidence="2">Uncharacterized protein</fullName>
    </submittedName>
</protein>
<proteinExistence type="predicted"/>
<evidence type="ECO:0000313" key="3">
    <source>
        <dbReference type="Proteomes" id="UP000006643"/>
    </source>
</evidence>
<dbReference type="InParanoid" id="D0NAS0"/>
<dbReference type="RefSeq" id="XP_002903873.1">
    <property type="nucleotide sequence ID" value="XM_002903827.1"/>
</dbReference>
<gene>
    <name evidence="2" type="ORF">PITG_08498</name>
</gene>
<keyword evidence="3" id="KW-1185">Reference proteome</keyword>
<evidence type="ECO:0000313" key="2">
    <source>
        <dbReference type="EMBL" id="EEY54928.1"/>
    </source>
</evidence>
<evidence type="ECO:0000256" key="1">
    <source>
        <dbReference type="SAM" id="MobiDB-lite"/>
    </source>
</evidence>
<dbReference type="KEGG" id="pif:PITG_08498"/>
<dbReference type="VEuPathDB" id="FungiDB:PITG_08498"/>
<sequence length="101" mass="11020">MKTALPTSSCRNGSTKRSITGASGSASTCKGGGVVARRRCWNYVESSRDVKAEVVDVAFKVAAFCRCFDVKLRENQQHSKRTNRIEVNLLVLLLSSPANMP</sequence>
<accession>D0NAS0</accession>
<feature type="compositionally biased region" description="Polar residues" evidence="1">
    <location>
        <begin position="1"/>
        <end position="28"/>
    </location>
</feature>
<organism evidence="2 3">
    <name type="scientific">Phytophthora infestans (strain T30-4)</name>
    <name type="common">Potato late blight agent</name>
    <dbReference type="NCBI Taxonomy" id="403677"/>
    <lineage>
        <taxon>Eukaryota</taxon>
        <taxon>Sar</taxon>
        <taxon>Stramenopiles</taxon>
        <taxon>Oomycota</taxon>
        <taxon>Peronosporomycetes</taxon>
        <taxon>Peronosporales</taxon>
        <taxon>Peronosporaceae</taxon>
        <taxon>Phytophthora</taxon>
    </lineage>
</organism>
<dbReference type="EMBL" id="DS028130">
    <property type="protein sequence ID" value="EEY54928.1"/>
    <property type="molecule type" value="Genomic_DNA"/>
</dbReference>
<feature type="region of interest" description="Disordered" evidence="1">
    <location>
        <begin position="1"/>
        <end position="31"/>
    </location>
</feature>
<dbReference type="AlphaFoldDB" id="D0NAS0"/>
<dbReference type="Proteomes" id="UP000006643">
    <property type="component" value="Unassembled WGS sequence"/>
</dbReference>